<dbReference type="RefSeq" id="WP_125013746.1">
    <property type="nucleotide sequence ID" value="NZ_QWEZ01000001.1"/>
</dbReference>
<dbReference type="EMBL" id="QWEZ01000001">
    <property type="protein sequence ID" value="RRJ83614.1"/>
    <property type="molecule type" value="Genomic_DNA"/>
</dbReference>
<protein>
    <submittedName>
        <fullName evidence="1">Uncharacterized protein</fullName>
    </submittedName>
</protein>
<proteinExistence type="predicted"/>
<sequence length="129" mass="15076">MKEHGSFEITRRGRIIECDCSGTWNRETADRYCRQHRALVRQIGSQPWAKILDLRGWELGTPDVVVPLRELYVWCVLHGQVRQVNIRHQSLFKQFHLENIVPTDSSIEFLDEDDWEAARARLAAEGFLS</sequence>
<reference evidence="1 2" key="1">
    <citation type="submission" date="2018-08" db="EMBL/GenBank/DDBJ databases">
        <authorList>
            <person name="Khan S.A."/>
        </authorList>
    </citation>
    <scope>NUCLEOTIDE SEQUENCE [LARGE SCALE GENOMIC DNA]</scope>
    <source>
        <strain evidence="1 2">GTF-13</strain>
    </source>
</reference>
<accession>A0A3P3VMF9</accession>
<organism evidence="1 2">
    <name type="scientific">Aestuariirhabdus litorea</name>
    <dbReference type="NCBI Taxonomy" id="2528527"/>
    <lineage>
        <taxon>Bacteria</taxon>
        <taxon>Pseudomonadati</taxon>
        <taxon>Pseudomonadota</taxon>
        <taxon>Gammaproteobacteria</taxon>
        <taxon>Oceanospirillales</taxon>
        <taxon>Aestuariirhabdaceae</taxon>
        <taxon>Aestuariirhabdus</taxon>
    </lineage>
</organism>
<evidence type="ECO:0000313" key="2">
    <source>
        <dbReference type="Proteomes" id="UP000280792"/>
    </source>
</evidence>
<keyword evidence="2" id="KW-1185">Reference proteome</keyword>
<gene>
    <name evidence="1" type="ORF">D0544_00365</name>
</gene>
<name>A0A3P3VMF9_9GAMM</name>
<reference evidence="1 2" key="2">
    <citation type="submission" date="2018-12" db="EMBL/GenBank/DDBJ databases">
        <title>Simiduia agarivorans gen. nov., sp. nov., a marine, agarolytic bacterium isolated from shallow coastal water from Keelung, Taiwan.</title>
        <authorList>
            <person name="Shieh W.Y."/>
        </authorList>
    </citation>
    <scope>NUCLEOTIDE SEQUENCE [LARGE SCALE GENOMIC DNA]</scope>
    <source>
        <strain evidence="1 2">GTF-13</strain>
    </source>
</reference>
<comment type="caution">
    <text evidence="1">The sequence shown here is derived from an EMBL/GenBank/DDBJ whole genome shotgun (WGS) entry which is preliminary data.</text>
</comment>
<dbReference type="Proteomes" id="UP000280792">
    <property type="component" value="Unassembled WGS sequence"/>
</dbReference>
<dbReference type="AlphaFoldDB" id="A0A3P3VMF9"/>
<evidence type="ECO:0000313" key="1">
    <source>
        <dbReference type="EMBL" id="RRJ83614.1"/>
    </source>
</evidence>